<dbReference type="EMBL" id="JAEHOD010000014">
    <property type="protein sequence ID" value="KAG2449353.1"/>
    <property type="molecule type" value="Genomic_DNA"/>
</dbReference>
<evidence type="ECO:0000256" key="1">
    <source>
        <dbReference type="SAM" id="MobiDB-lite"/>
    </source>
</evidence>
<keyword evidence="3" id="KW-1185">Reference proteome</keyword>
<protein>
    <submittedName>
        <fullName evidence="2">Uncharacterized protein</fullName>
    </submittedName>
</protein>
<evidence type="ECO:0000313" key="2">
    <source>
        <dbReference type="EMBL" id="KAG2449353.1"/>
    </source>
</evidence>
<proteinExistence type="predicted"/>
<name>A0A835WKH1_9CHLO</name>
<sequence length="460" mass="49774">MENSVTLLDVLRALPVDARAAIFGEESSRLFAGCRLACHELQQQHDSTITHVRLQRRCALGRGPGRGESHLPLSKFSRCSRLSVTASDGAPADPLFAILEGTTPAARQRITHLTLTRGPYDWKGYDRRLVVESAAAQLPALEVLELWGGEDRTRLSLDMVSSGQHRHPRHGVCSMMAALLPTSFVCLRVLALDLVTAADLFSVGALAALPHLRELSLSNLSLPDFITDSSYSSNSSRQAAGQQGGGSSSDRPPPAALQGLSQLRHLQRLLLRAARELRDLDGQHLLISLLGCCRPPSLDTLTLVDLYDDATEVRVELGGGCAMLTGRVDGPGAAAAGMGRGIGSVHAKMQEDRHFASRRAAVLAPALLAAADSLQQRLIPELVLSGERWQVTPAMCTPEALSRDPLPRLLARCECVDVEWLPDIPRSRDPAHSTAPKEVSLSLMRMLGLPRYLELEHGGW</sequence>
<dbReference type="AlphaFoldDB" id="A0A835WKH1"/>
<feature type="region of interest" description="Disordered" evidence="1">
    <location>
        <begin position="233"/>
        <end position="256"/>
    </location>
</feature>
<dbReference type="Proteomes" id="UP000613740">
    <property type="component" value="Unassembled WGS sequence"/>
</dbReference>
<accession>A0A835WKH1</accession>
<evidence type="ECO:0000313" key="3">
    <source>
        <dbReference type="Proteomes" id="UP000613740"/>
    </source>
</evidence>
<comment type="caution">
    <text evidence="2">The sequence shown here is derived from an EMBL/GenBank/DDBJ whole genome shotgun (WGS) entry which is preliminary data.</text>
</comment>
<reference evidence="2" key="1">
    <citation type="journal article" date="2020" name="bioRxiv">
        <title>Comparative genomics of Chlamydomonas.</title>
        <authorList>
            <person name="Craig R.J."/>
            <person name="Hasan A.R."/>
            <person name="Ness R.W."/>
            <person name="Keightley P.D."/>
        </authorList>
    </citation>
    <scope>NUCLEOTIDE SEQUENCE</scope>
    <source>
        <strain evidence="2">CCAP 11/173</strain>
    </source>
</reference>
<gene>
    <name evidence="2" type="ORF">HYH02_005508</name>
</gene>
<organism evidence="2 3">
    <name type="scientific">Chlamydomonas schloesseri</name>
    <dbReference type="NCBI Taxonomy" id="2026947"/>
    <lineage>
        <taxon>Eukaryota</taxon>
        <taxon>Viridiplantae</taxon>
        <taxon>Chlorophyta</taxon>
        <taxon>core chlorophytes</taxon>
        <taxon>Chlorophyceae</taxon>
        <taxon>CS clade</taxon>
        <taxon>Chlamydomonadales</taxon>
        <taxon>Chlamydomonadaceae</taxon>
        <taxon>Chlamydomonas</taxon>
    </lineage>
</organism>